<dbReference type="EMBL" id="CM042884">
    <property type="protein sequence ID" value="KAI4368408.1"/>
    <property type="molecule type" value="Genomic_DNA"/>
</dbReference>
<gene>
    <name evidence="1" type="ORF">MLD38_016967</name>
</gene>
<sequence>MGTLILNQIKRQASTFFQEKYRTARLVLTDVSPSEILTEDVTNDDPCIPDACTMTRIAEASYVFDDYWRIVDVLHRRLQIVDWKLWRQSYKTLVVLDFLLTHGPEDFAEEFEIDNAVIEVLATFKHVDNKGFDWGEKMKKKAERILKLISDDKALKEARLNALMVTKEIQGFGSSPSSSSQSSPSYADCLSPGGGQMKYAHGGIQDGVGALPATMTGNSTALHSWDRRLSRENGLLLNQEEDGYRNTGNENHGGDQCGEGNGGSYISEICSRIASMSPRKSGNGDRERMGFRSLSDAGKAKGEKRLHRQFSIGY</sequence>
<comment type="caution">
    <text evidence="1">The sequence shown here is derived from an EMBL/GenBank/DDBJ whole genome shotgun (WGS) entry which is preliminary data.</text>
</comment>
<proteinExistence type="predicted"/>
<dbReference type="Proteomes" id="UP001057402">
    <property type="component" value="Chromosome 5"/>
</dbReference>
<evidence type="ECO:0000313" key="2">
    <source>
        <dbReference type="Proteomes" id="UP001057402"/>
    </source>
</evidence>
<protein>
    <submittedName>
        <fullName evidence="1">Uncharacterized protein</fullName>
    </submittedName>
</protein>
<accession>A0ACB9QQA9</accession>
<reference evidence="2" key="1">
    <citation type="journal article" date="2023" name="Front. Plant Sci.">
        <title>Chromosomal-level genome assembly of Melastoma candidum provides insights into trichome evolution.</title>
        <authorList>
            <person name="Zhong Y."/>
            <person name="Wu W."/>
            <person name="Sun C."/>
            <person name="Zou P."/>
            <person name="Liu Y."/>
            <person name="Dai S."/>
            <person name="Zhou R."/>
        </authorList>
    </citation>
    <scope>NUCLEOTIDE SEQUENCE [LARGE SCALE GENOMIC DNA]</scope>
</reference>
<evidence type="ECO:0000313" key="1">
    <source>
        <dbReference type="EMBL" id="KAI4368408.1"/>
    </source>
</evidence>
<name>A0ACB9QQA9_9MYRT</name>
<organism evidence="1 2">
    <name type="scientific">Melastoma candidum</name>
    <dbReference type="NCBI Taxonomy" id="119954"/>
    <lineage>
        <taxon>Eukaryota</taxon>
        <taxon>Viridiplantae</taxon>
        <taxon>Streptophyta</taxon>
        <taxon>Embryophyta</taxon>
        <taxon>Tracheophyta</taxon>
        <taxon>Spermatophyta</taxon>
        <taxon>Magnoliopsida</taxon>
        <taxon>eudicotyledons</taxon>
        <taxon>Gunneridae</taxon>
        <taxon>Pentapetalae</taxon>
        <taxon>rosids</taxon>
        <taxon>malvids</taxon>
        <taxon>Myrtales</taxon>
        <taxon>Melastomataceae</taxon>
        <taxon>Melastomatoideae</taxon>
        <taxon>Melastomateae</taxon>
        <taxon>Melastoma</taxon>
    </lineage>
</organism>
<keyword evidence="2" id="KW-1185">Reference proteome</keyword>